<comment type="pathway">
    <text evidence="4">Amino-acid biosynthesis; L-leucine biosynthesis; L-leucine from 3-methyl-2-oxobutanoate: step 4/4.</text>
</comment>
<evidence type="ECO:0000256" key="11">
    <source>
        <dbReference type="ARBA" id="ARBA00049229"/>
    </source>
</evidence>
<evidence type="ECO:0000256" key="2">
    <source>
        <dbReference type="ARBA" id="ARBA00004824"/>
    </source>
</evidence>
<evidence type="ECO:0000256" key="6">
    <source>
        <dbReference type="ARBA" id="ARBA00013053"/>
    </source>
</evidence>
<evidence type="ECO:0000256" key="3">
    <source>
        <dbReference type="ARBA" id="ARBA00004931"/>
    </source>
</evidence>
<name>A0ABV7XFT1_9SPHN</name>
<comment type="function">
    <text evidence="1">Acts on leucine, isoleucine and valine.</text>
</comment>
<comment type="pathway">
    <text evidence="3">Amino-acid biosynthesis; L-valine biosynthesis; L-valine from pyruvate: step 4/4.</text>
</comment>
<protein>
    <recommendedName>
        <fullName evidence="7">Probable branched-chain-amino-acid aminotransferase</fullName>
        <ecNumber evidence="6">2.6.1.42</ecNumber>
    </recommendedName>
</protein>
<dbReference type="EC" id="2.6.1.42" evidence="6"/>
<accession>A0ABV7XFT1</accession>
<comment type="catalytic activity">
    <reaction evidence="9">
        <text>L-valine + 2-oxoglutarate = 3-methyl-2-oxobutanoate + L-glutamate</text>
        <dbReference type="Rhea" id="RHEA:24813"/>
        <dbReference type="ChEBI" id="CHEBI:11851"/>
        <dbReference type="ChEBI" id="CHEBI:16810"/>
        <dbReference type="ChEBI" id="CHEBI:29985"/>
        <dbReference type="ChEBI" id="CHEBI:57762"/>
        <dbReference type="EC" id="2.6.1.42"/>
    </reaction>
</comment>
<evidence type="ECO:0000256" key="9">
    <source>
        <dbReference type="ARBA" id="ARBA00048212"/>
    </source>
</evidence>
<dbReference type="PANTHER" id="PTHR42743:SF11">
    <property type="entry name" value="AMINODEOXYCHORISMATE LYASE"/>
    <property type="match status" value="1"/>
</dbReference>
<evidence type="ECO:0000313" key="12">
    <source>
        <dbReference type="EMBL" id="MFC3714159.1"/>
    </source>
</evidence>
<evidence type="ECO:0000256" key="1">
    <source>
        <dbReference type="ARBA" id="ARBA00003109"/>
    </source>
</evidence>
<keyword evidence="12" id="KW-0032">Aminotransferase</keyword>
<dbReference type="GO" id="GO:0047810">
    <property type="term" value="F:D-alanine-2-oxoglutarate aminotransferase activity"/>
    <property type="evidence" value="ECO:0007669"/>
    <property type="project" value="UniProtKB-EC"/>
</dbReference>
<dbReference type="CDD" id="cd01558">
    <property type="entry name" value="D-AAT_like"/>
    <property type="match status" value="1"/>
</dbReference>
<sequence length="291" mass="31196">MPRIAYVDGAYVPLSEAAVSIEDRGFQFADGVYEVAAAFDGKLFDFEGHAARLRRNLAELSIDEPMSAKALELVGRKLLAKNGGGTALLYIQVTRGQARRDHPFPAVSTPTLVMTARGYDYAPRVKQQLNGVKLLTQPDERWGRCDIKSVALLANVLAKQAARQAGAFEAVLVEDDGTVTEGASTNIWIVDRNGMIVTHPAGRKILSGIVRDTLMRLAKADGLKVVERAFDVAEMNAAAEVFVTSTTALCIGVSSIDGTPVGSGTPGPVSRRLGALVWDEIARQTGYRPAV</sequence>
<dbReference type="EMBL" id="JBHRXV010000011">
    <property type="protein sequence ID" value="MFC3714159.1"/>
    <property type="molecule type" value="Genomic_DNA"/>
</dbReference>
<organism evidence="12 13">
    <name type="scientific">Sphingoaurantiacus capsulatus</name>
    <dbReference type="NCBI Taxonomy" id="1771310"/>
    <lineage>
        <taxon>Bacteria</taxon>
        <taxon>Pseudomonadati</taxon>
        <taxon>Pseudomonadota</taxon>
        <taxon>Alphaproteobacteria</taxon>
        <taxon>Sphingomonadales</taxon>
        <taxon>Sphingosinicellaceae</taxon>
        <taxon>Sphingoaurantiacus</taxon>
    </lineage>
</organism>
<dbReference type="Pfam" id="PF01063">
    <property type="entry name" value="Aminotran_4"/>
    <property type="match status" value="1"/>
</dbReference>
<dbReference type="InterPro" id="IPR043131">
    <property type="entry name" value="BCAT-like_N"/>
</dbReference>
<keyword evidence="8" id="KW-0028">Amino-acid biosynthesis</keyword>
<dbReference type="Proteomes" id="UP001595615">
    <property type="component" value="Unassembled WGS sequence"/>
</dbReference>
<evidence type="ECO:0000313" key="13">
    <source>
        <dbReference type="Proteomes" id="UP001595615"/>
    </source>
</evidence>
<comment type="pathway">
    <text evidence="2">Amino-acid biosynthesis; L-isoleucine biosynthesis; L-isoleucine from 2-oxobutanoate: step 4/4.</text>
</comment>
<dbReference type="RefSeq" id="WP_380863329.1">
    <property type="nucleotide sequence ID" value="NZ_JBHRXV010000011.1"/>
</dbReference>
<comment type="caution">
    <text evidence="12">The sequence shown here is derived from an EMBL/GenBank/DDBJ whole genome shotgun (WGS) entry which is preliminary data.</text>
</comment>
<comment type="catalytic activity">
    <reaction evidence="10">
        <text>L-isoleucine + 2-oxoglutarate = (S)-3-methyl-2-oxopentanoate + L-glutamate</text>
        <dbReference type="Rhea" id="RHEA:24801"/>
        <dbReference type="ChEBI" id="CHEBI:16810"/>
        <dbReference type="ChEBI" id="CHEBI:29985"/>
        <dbReference type="ChEBI" id="CHEBI:35146"/>
        <dbReference type="ChEBI" id="CHEBI:58045"/>
        <dbReference type="EC" id="2.6.1.42"/>
    </reaction>
</comment>
<reference evidence="13" key="1">
    <citation type="journal article" date="2019" name="Int. J. Syst. Evol. Microbiol.">
        <title>The Global Catalogue of Microorganisms (GCM) 10K type strain sequencing project: providing services to taxonomists for standard genome sequencing and annotation.</title>
        <authorList>
            <consortium name="The Broad Institute Genomics Platform"/>
            <consortium name="The Broad Institute Genome Sequencing Center for Infectious Disease"/>
            <person name="Wu L."/>
            <person name="Ma J."/>
        </authorList>
    </citation>
    <scope>NUCLEOTIDE SEQUENCE [LARGE SCALE GENOMIC DNA]</scope>
    <source>
        <strain evidence="13">KCTC 42644</strain>
    </source>
</reference>
<gene>
    <name evidence="12" type="ORF">ACFOMD_16430</name>
</gene>
<evidence type="ECO:0000256" key="7">
    <source>
        <dbReference type="ARBA" id="ARBA00014472"/>
    </source>
</evidence>
<dbReference type="Gene3D" id="3.30.470.10">
    <property type="match status" value="1"/>
</dbReference>
<dbReference type="SUPFAM" id="SSF56752">
    <property type="entry name" value="D-aminoacid aminotransferase-like PLP-dependent enzymes"/>
    <property type="match status" value="1"/>
</dbReference>
<evidence type="ECO:0000256" key="8">
    <source>
        <dbReference type="ARBA" id="ARBA00023304"/>
    </source>
</evidence>
<proteinExistence type="inferred from homology"/>
<evidence type="ECO:0000256" key="10">
    <source>
        <dbReference type="ARBA" id="ARBA00048798"/>
    </source>
</evidence>
<dbReference type="InterPro" id="IPR001544">
    <property type="entry name" value="Aminotrans_IV"/>
</dbReference>
<dbReference type="InterPro" id="IPR036038">
    <property type="entry name" value="Aminotransferase-like"/>
</dbReference>
<comment type="catalytic activity">
    <reaction evidence="11">
        <text>L-leucine + 2-oxoglutarate = 4-methyl-2-oxopentanoate + L-glutamate</text>
        <dbReference type="Rhea" id="RHEA:18321"/>
        <dbReference type="ChEBI" id="CHEBI:16810"/>
        <dbReference type="ChEBI" id="CHEBI:17865"/>
        <dbReference type="ChEBI" id="CHEBI:29985"/>
        <dbReference type="ChEBI" id="CHEBI:57427"/>
        <dbReference type="EC" id="2.6.1.42"/>
    </reaction>
</comment>
<dbReference type="InterPro" id="IPR043132">
    <property type="entry name" value="BCAT-like_C"/>
</dbReference>
<comment type="similarity">
    <text evidence="5">Belongs to the class-IV pyridoxal-phosphate-dependent aminotransferase family.</text>
</comment>
<keyword evidence="12" id="KW-0808">Transferase</keyword>
<keyword evidence="13" id="KW-1185">Reference proteome</keyword>
<dbReference type="PANTHER" id="PTHR42743">
    <property type="entry name" value="AMINO-ACID AMINOTRANSFERASE"/>
    <property type="match status" value="1"/>
</dbReference>
<evidence type="ECO:0000256" key="4">
    <source>
        <dbReference type="ARBA" id="ARBA00005072"/>
    </source>
</evidence>
<keyword evidence="8" id="KW-0100">Branched-chain amino acid biosynthesis</keyword>
<dbReference type="InterPro" id="IPR050571">
    <property type="entry name" value="Class-IV_PLP-Dep_Aminotrnsfr"/>
</dbReference>
<dbReference type="Gene3D" id="3.20.10.10">
    <property type="entry name" value="D-amino Acid Aminotransferase, subunit A, domain 2"/>
    <property type="match status" value="1"/>
</dbReference>
<evidence type="ECO:0000256" key="5">
    <source>
        <dbReference type="ARBA" id="ARBA00009320"/>
    </source>
</evidence>
<dbReference type="NCBIfam" id="NF005209">
    <property type="entry name" value="PRK06680.1"/>
    <property type="match status" value="1"/>
</dbReference>